<dbReference type="Pfam" id="PF03401">
    <property type="entry name" value="TctC"/>
    <property type="match status" value="1"/>
</dbReference>
<dbReference type="AlphaFoldDB" id="A0A142JRT9"/>
<feature type="compositionally biased region" description="Basic and acidic residues" evidence="2">
    <location>
        <begin position="18"/>
        <end position="28"/>
    </location>
</feature>
<protein>
    <submittedName>
        <fullName evidence="3">ABC transporter substrate-binding protein</fullName>
    </submittedName>
</protein>
<dbReference type="Proteomes" id="UP000075238">
    <property type="component" value="Chromosome 2"/>
</dbReference>
<dbReference type="STRING" id="1796606.A2G96_23505"/>
<dbReference type="SUPFAM" id="SSF53850">
    <property type="entry name" value="Periplasmic binding protein-like II"/>
    <property type="match status" value="1"/>
</dbReference>
<dbReference type="Gene3D" id="3.40.190.10">
    <property type="entry name" value="Periplasmic binding protein-like II"/>
    <property type="match status" value="1"/>
</dbReference>
<proteinExistence type="inferred from homology"/>
<dbReference type="InterPro" id="IPR042100">
    <property type="entry name" value="Bug_dom1"/>
</dbReference>
<evidence type="ECO:0000256" key="2">
    <source>
        <dbReference type="SAM" id="MobiDB-lite"/>
    </source>
</evidence>
<dbReference type="PIRSF" id="PIRSF017082">
    <property type="entry name" value="YflP"/>
    <property type="match status" value="1"/>
</dbReference>
<dbReference type="InterPro" id="IPR005064">
    <property type="entry name" value="BUG"/>
</dbReference>
<reference evidence="3 4" key="1">
    <citation type="submission" date="2016-03" db="EMBL/GenBank/DDBJ databases">
        <title>Complete genome sequence of a novel chlorpyrifos degrading bacterium, Cupriavidus nantongensis sp. X1.</title>
        <authorList>
            <person name="Fang L."/>
        </authorList>
    </citation>
    <scope>NUCLEOTIDE SEQUENCE [LARGE SCALE GENOMIC DNA]</scope>
    <source>
        <strain evidence="3 4">X1</strain>
    </source>
</reference>
<dbReference type="EMBL" id="CP014845">
    <property type="protein sequence ID" value="AMR80801.1"/>
    <property type="molecule type" value="Genomic_DNA"/>
</dbReference>
<evidence type="ECO:0000313" key="4">
    <source>
        <dbReference type="Proteomes" id="UP000075238"/>
    </source>
</evidence>
<feature type="region of interest" description="Disordered" evidence="2">
    <location>
        <begin position="1"/>
        <end position="32"/>
    </location>
</feature>
<accession>A0A142JRT9</accession>
<name>A0A142JRT9_9BURK</name>
<sequence>MRHKAHARPRKNQRRQHMQADRRSGERSPRRRTLGRLGAGLLAWSGLAAGLLGAGMAHAQEFPARTVRMVVPFPAGGATDVLARALAEGLGKQWKRPVVVENRPGASGMLGAEVVARAEADGHTALLTITPLVQAPSLYARAPYDPVKDFAAVSELGTTNLVFAVNTNAVPATNLKDFIALVRTKPKQFSYGSFGAGSSGHLYGEVFNDAAKIDMLHVSYKGEAPELNDLLGGQVPAAVISVMGAKPHVASGRLRALAVTGPARAPQLPEVPTFREAGIEGMDAMGWFGLLLPAATPRPIVEKFSADVNRVLAQPDVRKRMNDLGVILTGSTPDAFAQTIQADYVRWGKVIRTRNIRLD</sequence>
<dbReference type="CDD" id="cd13578">
    <property type="entry name" value="PBP2_Bug27"/>
    <property type="match status" value="1"/>
</dbReference>
<dbReference type="KEGG" id="cnan:A2G96_23505"/>
<dbReference type="PANTHER" id="PTHR42928">
    <property type="entry name" value="TRICARBOXYLATE-BINDING PROTEIN"/>
    <property type="match status" value="1"/>
</dbReference>
<gene>
    <name evidence="3" type="ORF">A2G96_23505</name>
</gene>
<comment type="similarity">
    <text evidence="1">Belongs to the UPF0065 (bug) family.</text>
</comment>
<evidence type="ECO:0000256" key="1">
    <source>
        <dbReference type="ARBA" id="ARBA00006987"/>
    </source>
</evidence>
<keyword evidence="4" id="KW-1185">Reference proteome</keyword>
<feature type="compositionally biased region" description="Basic residues" evidence="2">
    <location>
        <begin position="1"/>
        <end position="17"/>
    </location>
</feature>
<dbReference type="Gene3D" id="3.40.190.150">
    <property type="entry name" value="Bordetella uptake gene, domain 1"/>
    <property type="match status" value="1"/>
</dbReference>
<evidence type="ECO:0000313" key="3">
    <source>
        <dbReference type="EMBL" id="AMR80801.1"/>
    </source>
</evidence>
<organism evidence="3 4">
    <name type="scientific">Cupriavidus nantongensis</name>
    <dbReference type="NCBI Taxonomy" id="1796606"/>
    <lineage>
        <taxon>Bacteria</taxon>
        <taxon>Pseudomonadati</taxon>
        <taxon>Pseudomonadota</taxon>
        <taxon>Betaproteobacteria</taxon>
        <taxon>Burkholderiales</taxon>
        <taxon>Burkholderiaceae</taxon>
        <taxon>Cupriavidus</taxon>
    </lineage>
</organism>
<dbReference type="PANTHER" id="PTHR42928:SF5">
    <property type="entry name" value="BLR1237 PROTEIN"/>
    <property type="match status" value="1"/>
</dbReference>